<comment type="caution">
    <text evidence="1">The sequence shown here is derived from an EMBL/GenBank/DDBJ whole genome shotgun (WGS) entry which is preliminary data.</text>
</comment>
<evidence type="ECO:0000313" key="1">
    <source>
        <dbReference type="EMBL" id="GGZ59235.1"/>
    </source>
</evidence>
<gene>
    <name evidence="1" type="ORF">GCM10008088_21090</name>
</gene>
<dbReference type="Proteomes" id="UP000615593">
    <property type="component" value="Unassembled WGS sequence"/>
</dbReference>
<proteinExistence type="predicted"/>
<dbReference type="EMBL" id="BMWY01000005">
    <property type="protein sequence ID" value="GGZ59235.1"/>
    <property type="molecule type" value="Genomic_DNA"/>
</dbReference>
<evidence type="ECO:0008006" key="3">
    <source>
        <dbReference type="Google" id="ProtNLM"/>
    </source>
</evidence>
<protein>
    <recommendedName>
        <fullName evidence="3">Thioredoxin domain-containing protein</fullName>
    </recommendedName>
</protein>
<name>A0ABQ3BVX4_9FLAO</name>
<dbReference type="GeneID" id="94369771"/>
<dbReference type="PROSITE" id="PS51257">
    <property type="entry name" value="PROKAR_LIPOPROTEIN"/>
    <property type="match status" value="1"/>
</dbReference>
<evidence type="ECO:0000313" key="2">
    <source>
        <dbReference type="Proteomes" id="UP000615593"/>
    </source>
</evidence>
<organism evidence="1 2">
    <name type="scientific">Mesonia mobilis</name>
    <dbReference type="NCBI Taxonomy" id="369791"/>
    <lineage>
        <taxon>Bacteria</taxon>
        <taxon>Pseudomonadati</taxon>
        <taxon>Bacteroidota</taxon>
        <taxon>Flavobacteriia</taxon>
        <taxon>Flavobacteriales</taxon>
        <taxon>Flavobacteriaceae</taxon>
        <taxon>Mesonia</taxon>
    </lineage>
</organism>
<dbReference type="RefSeq" id="WP_027884646.1">
    <property type="nucleotide sequence ID" value="NZ_BMWY01000005.1"/>
</dbReference>
<sequence length="472" mass="55822">MRQLYILSIISLILCSCQKDPNANASTSVGGEIVNSNTPYLTLERNGKLVDSISIEEDGTFTYNFEEDNFEPGLYTFRHNPEGQVFFIEEGDSLLFRVNTKEFDESLMFTGDKSVENNFLMEMYLLNEKDNDVILSYYKVSPEKFISKTDSIKAKRKEKLAELKSENNFSDAFIELADKTIDYEYYDLRERYAFLINTYFNQFRNKIPEDFFHYRKDIDFNDKSLQSYYVYQRFLDNYLKNRAIERCINIENTKDCFDANSVTNLKNRLIISDSIFKIKNLRNLYLTRFARKQINTATNTQQIDSTLQLLKSFNFPNEKYNELKKLGRLQKNYFVGKDVSQSKLLTTEKEKIFLIDILDQPTITITWSVYVSNHTKLHERVNELRNRYPEINFLGVNIDEESNHDLWMKALENFDYNKNFEVKIRARGNDISLYKNFLNKVLLINKKGTIEKANLNLFDPNFENELLEYLNQ</sequence>
<keyword evidence="2" id="KW-1185">Reference proteome</keyword>
<accession>A0ABQ3BVX4</accession>
<reference evidence="2" key="1">
    <citation type="journal article" date="2019" name="Int. J. Syst. Evol. Microbiol.">
        <title>The Global Catalogue of Microorganisms (GCM) 10K type strain sequencing project: providing services to taxonomists for standard genome sequencing and annotation.</title>
        <authorList>
            <consortium name="The Broad Institute Genomics Platform"/>
            <consortium name="The Broad Institute Genome Sequencing Center for Infectious Disease"/>
            <person name="Wu L."/>
            <person name="Ma J."/>
        </authorList>
    </citation>
    <scope>NUCLEOTIDE SEQUENCE [LARGE SCALE GENOMIC DNA]</scope>
    <source>
        <strain evidence="2">KCTC 12708</strain>
    </source>
</reference>